<proteinExistence type="inferred from homology"/>
<dbReference type="Pfam" id="PF00884">
    <property type="entry name" value="Sulfatase"/>
    <property type="match status" value="1"/>
</dbReference>
<dbReference type="Gene3D" id="3.30.1120.10">
    <property type="match status" value="1"/>
</dbReference>
<evidence type="ECO:0000256" key="1">
    <source>
        <dbReference type="ARBA" id="ARBA00008779"/>
    </source>
</evidence>
<dbReference type="InterPro" id="IPR024607">
    <property type="entry name" value="Sulfatase_CS"/>
</dbReference>
<dbReference type="PANTHER" id="PTHR42693">
    <property type="entry name" value="ARYLSULFATASE FAMILY MEMBER"/>
    <property type="match status" value="1"/>
</dbReference>
<dbReference type="InterPro" id="IPR017850">
    <property type="entry name" value="Alkaline_phosphatase_core_sf"/>
</dbReference>
<dbReference type="InterPro" id="IPR000917">
    <property type="entry name" value="Sulfatase_N"/>
</dbReference>
<dbReference type="SUPFAM" id="SSF53649">
    <property type="entry name" value="Alkaline phosphatase-like"/>
    <property type="match status" value="1"/>
</dbReference>
<dbReference type="Proteomes" id="UP000346198">
    <property type="component" value="Unassembled WGS sequence"/>
</dbReference>
<evidence type="ECO:0000313" key="7">
    <source>
        <dbReference type="EMBL" id="VGO20792.1"/>
    </source>
</evidence>
<feature type="domain" description="Sulfatase N-terminal" evidence="6">
    <location>
        <begin position="34"/>
        <end position="339"/>
    </location>
</feature>
<keyword evidence="8" id="KW-1185">Reference proteome</keyword>
<evidence type="ECO:0000256" key="5">
    <source>
        <dbReference type="SAM" id="MobiDB-lite"/>
    </source>
</evidence>
<gene>
    <name evidence="7" type="primary">atsA_209</name>
    <name evidence="7" type="ORF">SCARR_02859</name>
</gene>
<dbReference type="PANTHER" id="PTHR42693:SF53">
    <property type="entry name" value="ENDO-4-O-SULFATASE"/>
    <property type="match status" value="1"/>
</dbReference>
<feature type="region of interest" description="Disordered" evidence="5">
    <location>
        <begin position="486"/>
        <end position="506"/>
    </location>
</feature>
<dbReference type="GO" id="GO:0004065">
    <property type="term" value="F:arylsulfatase activity"/>
    <property type="evidence" value="ECO:0007669"/>
    <property type="project" value="TreeGrafter"/>
</dbReference>
<organism evidence="7 8">
    <name type="scientific">Pontiella sulfatireligans</name>
    <dbReference type="NCBI Taxonomy" id="2750658"/>
    <lineage>
        <taxon>Bacteria</taxon>
        <taxon>Pseudomonadati</taxon>
        <taxon>Kiritimatiellota</taxon>
        <taxon>Kiritimatiellia</taxon>
        <taxon>Kiritimatiellales</taxon>
        <taxon>Pontiellaceae</taxon>
        <taxon>Pontiella</taxon>
    </lineage>
</organism>
<keyword evidence="3" id="KW-0378">Hydrolase</keyword>
<evidence type="ECO:0000256" key="3">
    <source>
        <dbReference type="ARBA" id="ARBA00022801"/>
    </source>
</evidence>
<accession>A0A6C2UKM8</accession>
<dbReference type="EMBL" id="CAAHFH010000002">
    <property type="protein sequence ID" value="VGO20792.1"/>
    <property type="molecule type" value="Genomic_DNA"/>
</dbReference>
<name>A0A6C2UKM8_9BACT</name>
<evidence type="ECO:0000256" key="4">
    <source>
        <dbReference type="ARBA" id="ARBA00022837"/>
    </source>
</evidence>
<dbReference type="CDD" id="cd16146">
    <property type="entry name" value="ARS_like"/>
    <property type="match status" value="1"/>
</dbReference>
<evidence type="ECO:0000313" key="8">
    <source>
        <dbReference type="Proteomes" id="UP000346198"/>
    </source>
</evidence>
<sequence length="506" mass="57377">MNKVWLTALATAWLAGFQVKAEALKPDDLQGTRPNMVFVITDDNSFDTVGRYGGGALSPHLDKLYDQSLRLNRFHVSPTCAPSRASLMTGRHEFYAGVTHTIYGRDRMNLELLTLPQMLRDNGYTTAMFGKWHLGDEKPYRPYQRGFDEVWQHGAGGIGQSWPNSADFPANTYHDPIVLHNETPIQTKGYCSDIFFDKAIEWIKQNKESGKPFFAYIVPNAPHSPHIPPLGYEDRFGSKATSYEKMQANIDDNVGKIIQFLDDNGLREDTLLVFYTDNGRSHQTVHGTKLKGGKGSSYEGGLWVPCLVSWPKHLPGNVDRGELCGHIDWFETLADLAGAKVAPPGTNPWDGRSLLPVLCGEADEGWDQRLIIGHRGRWENGARGQSQYKNVSIQNGKFKLYDHRELYDMREDLGETKNIAAHYPEVVAMLQKEYDQFWADATTYMINDAHPLPSQELKNEPFHQLYLKEFGPASYAERVEEMNDWKKGGQSEKEFLESLNDPQRKM</sequence>
<dbReference type="InterPro" id="IPR050738">
    <property type="entry name" value="Sulfatase"/>
</dbReference>
<keyword evidence="4" id="KW-0106">Calcium</keyword>
<keyword evidence="2" id="KW-0479">Metal-binding</keyword>
<evidence type="ECO:0000259" key="6">
    <source>
        <dbReference type="Pfam" id="PF00884"/>
    </source>
</evidence>
<protein>
    <submittedName>
        <fullName evidence="7">Arylsulfatase</fullName>
    </submittedName>
</protein>
<comment type="similarity">
    <text evidence="1">Belongs to the sulfatase family.</text>
</comment>
<dbReference type="RefSeq" id="WP_136062306.1">
    <property type="nucleotide sequence ID" value="NZ_CAAHFH010000002.1"/>
</dbReference>
<dbReference type="AlphaFoldDB" id="A0A6C2UKM8"/>
<reference evidence="7 8" key="1">
    <citation type="submission" date="2019-04" db="EMBL/GenBank/DDBJ databases">
        <authorList>
            <person name="Van Vliet M D."/>
        </authorList>
    </citation>
    <scope>NUCLEOTIDE SEQUENCE [LARGE SCALE GENOMIC DNA]</scope>
    <source>
        <strain evidence="7 8">F21</strain>
    </source>
</reference>
<evidence type="ECO:0000256" key="2">
    <source>
        <dbReference type="ARBA" id="ARBA00022723"/>
    </source>
</evidence>
<dbReference type="PROSITE" id="PS00523">
    <property type="entry name" value="SULFATASE_1"/>
    <property type="match status" value="1"/>
</dbReference>
<dbReference type="Gene3D" id="3.40.720.10">
    <property type="entry name" value="Alkaline Phosphatase, subunit A"/>
    <property type="match status" value="1"/>
</dbReference>
<dbReference type="GO" id="GO:0046872">
    <property type="term" value="F:metal ion binding"/>
    <property type="evidence" value="ECO:0007669"/>
    <property type="project" value="UniProtKB-KW"/>
</dbReference>